<feature type="transmembrane region" description="Helical" evidence="2">
    <location>
        <begin position="291"/>
        <end position="311"/>
    </location>
</feature>
<reference evidence="3" key="1">
    <citation type="journal article" date="2020" name="Stud. Mycol.">
        <title>101 Dothideomycetes genomes: a test case for predicting lifestyles and emergence of pathogens.</title>
        <authorList>
            <person name="Haridas S."/>
            <person name="Albert R."/>
            <person name="Binder M."/>
            <person name="Bloem J."/>
            <person name="Labutti K."/>
            <person name="Salamov A."/>
            <person name="Andreopoulos B."/>
            <person name="Baker S."/>
            <person name="Barry K."/>
            <person name="Bills G."/>
            <person name="Bluhm B."/>
            <person name="Cannon C."/>
            <person name="Castanera R."/>
            <person name="Culley D."/>
            <person name="Daum C."/>
            <person name="Ezra D."/>
            <person name="Gonzalez J."/>
            <person name="Henrissat B."/>
            <person name="Kuo A."/>
            <person name="Liang C."/>
            <person name="Lipzen A."/>
            <person name="Lutzoni F."/>
            <person name="Magnuson J."/>
            <person name="Mondo S."/>
            <person name="Nolan M."/>
            <person name="Ohm R."/>
            <person name="Pangilinan J."/>
            <person name="Park H.-J."/>
            <person name="Ramirez L."/>
            <person name="Alfaro M."/>
            <person name="Sun H."/>
            <person name="Tritt A."/>
            <person name="Yoshinaga Y."/>
            <person name="Zwiers L.-H."/>
            <person name="Turgeon B."/>
            <person name="Goodwin S."/>
            <person name="Spatafora J."/>
            <person name="Crous P."/>
            <person name="Grigoriev I."/>
        </authorList>
    </citation>
    <scope>NUCLEOTIDE SEQUENCE</scope>
    <source>
        <strain evidence="3">CBS 133067</strain>
    </source>
</reference>
<protein>
    <recommendedName>
        <fullName evidence="5">J domain-containing protein</fullName>
    </recommendedName>
</protein>
<dbReference type="EMBL" id="ML978122">
    <property type="protein sequence ID" value="KAF2102494.1"/>
    <property type="molecule type" value="Genomic_DNA"/>
</dbReference>
<proteinExistence type="predicted"/>
<evidence type="ECO:0008006" key="5">
    <source>
        <dbReference type="Google" id="ProtNLM"/>
    </source>
</evidence>
<evidence type="ECO:0000313" key="3">
    <source>
        <dbReference type="EMBL" id="KAF2102494.1"/>
    </source>
</evidence>
<feature type="transmembrane region" description="Helical" evidence="2">
    <location>
        <begin position="221"/>
        <end position="244"/>
    </location>
</feature>
<sequence>MSFFRRRRGSFERAGHFDDFEDDFPAMGDRGHSGRGYPSQPGFAGGSPYGEDYDTEYRAPYNTERRTPYGASEYPSRSGSGAPRYSDSDPLINGGRRTNWRPDAQEYPHDRGLFADLDHGYTADDLSGGYGQRRNTQAHPAYDDAEFEYREPSQRYTEALALPRVPNPDHIPVTLDPVLRMRTPTLRTASLVGLDLTGKVNHTALLIRALNPLPVTRTMNIVSLVMVTVILVDVHTIVLSHALAHRHMVQATAPSTMNRDITLPVGPIFATRTSSTERLAFQALATMNLGIFPVMAPILGITFLVAALLLIRVPAPGACLRLASKATLTALTFPEPPSTNCRLCQDDRGNRKLKACRHDLKRLFRTAGGFGEILKALKKEKLKFHPDKFAAVPERAREAVQAKATELFQILGELEENIQEMSDLEGRMGGL</sequence>
<name>A0A9P4IJW5_9PEZI</name>
<feature type="region of interest" description="Disordered" evidence="1">
    <location>
        <begin position="15"/>
        <end position="106"/>
    </location>
</feature>
<dbReference type="Proteomes" id="UP000799772">
    <property type="component" value="Unassembled WGS sequence"/>
</dbReference>
<keyword evidence="4" id="KW-1185">Reference proteome</keyword>
<keyword evidence="2" id="KW-0472">Membrane</keyword>
<evidence type="ECO:0000256" key="1">
    <source>
        <dbReference type="SAM" id="MobiDB-lite"/>
    </source>
</evidence>
<gene>
    <name evidence="3" type="ORF">NA57DRAFT_71487</name>
</gene>
<accession>A0A9P4IJW5</accession>
<evidence type="ECO:0000313" key="4">
    <source>
        <dbReference type="Proteomes" id="UP000799772"/>
    </source>
</evidence>
<keyword evidence="2" id="KW-0812">Transmembrane</keyword>
<dbReference type="AlphaFoldDB" id="A0A9P4IJW5"/>
<comment type="caution">
    <text evidence="3">The sequence shown here is derived from an EMBL/GenBank/DDBJ whole genome shotgun (WGS) entry which is preliminary data.</text>
</comment>
<keyword evidence="2" id="KW-1133">Transmembrane helix</keyword>
<organism evidence="3 4">
    <name type="scientific">Rhizodiscina lignyota</name>
    <dbReference type="NCBI Taxonomy" id="1504668"/>
    <lineage>
        <taxon>Eukaryota</taxon>
        <taxon>Fungi</taxon>
        <taxon>Dikarya</taxon>
        <taxon>Ascomycota</taxon>
        <taxon>Pezizomycotina</taxon>
        <taxon>Dothideomycetes</taxon>
        <taxon>Pleosporomycetidae</taxon>
        <taxon>Aulographales</taxon>
        <taxon>Rhizodiscinaceae</taxon>
        <taxon>Rhizodiscina</taxon>
    </lineage>
</organism>
<evidence type="ECO:0000256" key="2">
    <source>
        <dbReference type="SAM" id="Phobius"/>
    </source>
</evidence>